<reference evidence="1 2" key="1">
    <citation type="journal article" date="2018" name="Nat. Biotechnol.">
        <title>A standardized bacterial taxonomy based on genome phylogeny substantially revises the tree of life.</title>
        <authorList>
            <person name="Parks D.H."/>
            <person name="Chuvochina M."/>
            <person name="Waite D.W."/>
            <person name="Rinke C."/>
            <person name="Skarshewski A."/>
            <person name="Chaumeil P.A."/>
            <person name="Hugenholtz P."/>
        </authorList>
    </citation>
    <scope>NUCLEOTIDE SEQUENCE [LARGE SCALE GENOMIC DNA]</scope>
    <source>
        <strain evidence="1">UBA11306</strain>
    </source>
</reference>
<proteinExistence type="predicted"/>
<comment type="caution">
    <text evidence="1">The sequence shown here is derived from an EMBL/GenBank/DDBJ whole genome shotgun (WGS) entry which is preliminary data.</text>
</comment>
<dbReference type="STRING" id="1121105.GCA_000421665_01594"/>
<evidence type="ECO:0000313" key="1">
    <source>
        <dbReference type="EMBL" id="HCS93843.1"/>
    </source>
</evidence>
<dbReference type="EMBL" id="DQHO01000025">
    <property type="protein sequence ID" value="HCS93843.1"/>
    <property type="molecule type" value="Genomic_DNA"/>
</dbReference>
<accession>A0A3D4S4V8</accession>
<name>A0A3D4S4V8_9ENTE</name>
<evidence type="ECO:0000313" key="2">
    <source>
        <dbReference type="Proteomes" id="UP000262195"/>
    </source>
</evidence>
<dbReference type="RefSeq" id="WP_022796856.1">
    <property type="nucleotide sequence ID" value="NZ_JBQDSL010000050.1"/>
</dbReference>
<dbReference type="AlphaFoldDB" id="A0A3D4S4V8"/>
<protein>
    <submittedName>
        <fullName evidence="1">Uncharacterized protein</fullName>
    </submittedName>
</protein>
<dbReference type="Proteomes" id="UP000262195">
    <property type="component" value="Unassembled WGS sequence"/>
</dbReference>
<organism evidence="1 2">
    <name type="scientific">Bavariicoccus seileri</name>
    <dbReference type="NCBI Taxonomy" id="549685"/>
    <lineage>
        <taxon>Bacteria</taxon>
        <taxon>Bacillati</taxon>
        <taxon>Bacillota</taxon>
        <taxon>Bacilli</taxon>
        <taxon>Lactobacillales</taxon>
        <taxon>Enterococcaceae</taxon>
        <taxon>Bavariicoccus</taxon>
    </lineage>
</organism>
<gene>
    <name evidence="1" type="ORF">DIW15_03930</name>
</gene>
<sequence>MDFNEVKKALEKADKTQLTAVILEMLEVYPESRAIIFKELEISDDKEEIDYLVAKLRRVYRDLTEHKINELIFFNELTDKFTEANELITKLDEKGDNEAILALVLELIALPLEYKVRALLNHNKEIIDYLFDQFLEMYKESISAIDDSESLIAREKAFHQIVDIVKRPYFKNEPELRWAILMEITPLVEEDGYDNVKKVAQSFLTKEERQLFMTGTTKSVKKIRTKKGSKRKIVQFNSKAAHSTNRYKSVNHFDYVLFMVHLEDKLGHKDEFLKLVRENTQYVFFANITNDILELDGNLARRRQLCRETIDYLEACEDSASIDGSDVNEELYTWLQRLRGIYQEDHNREGYFECKEKLVWLQFGHTFDEFKNELVSEGLWDKKRKQILENIEMKLAPENAAPILARNGEDDLLLKVVKKSPENLIFQYFDRLYEKSPGDINQAFEKEVFHNLTISKSRQKYRELAEEMVEIAKITGDELVDVLFDEIIQKYRGNRPALVEEIQRGKELLANGGLEDKLF</sequence>